<dbReference type="CDD" id="cd18577">
    <property type="entry name" value="ABC_6TM_Pgp_ABCB1_D1_like"/>
    <property type="match status" value="1"/>
</dbReference>
<comment type="subcellular location">
    <subcellularLocation>
        <location evidence="1">Membrane</location>
        <topology evidence="1">Multi-pass membrane protein</topology>
    </subcellularLocation>
</comment>
<accession>A0A9P7ZMU0</accession>
<dbReference type="GO" id="GO:0140359">
    <property type="term" value="F:ABC-type transporter activity"/>
    <property type="evidence" value="ECO:0007669"/>
    <property type="project" value="InterPro"/>
</dbReference>
<comment type="caution">
    <text evidence="7">The sequence shown here is derived from an EMBL/GenBank/DDBJ whole genome shotgun (WGS) entry which is preliminary data.</text>
</comment>
<feature type="transmembrane region" description="Helical" evidence="5">
    <location>
        <begin position="201"/>
        <end position="223"/>
    </location>
</feature>
<dbReference type="PANTHER" id="PTHR24221">
    <property type="entry name" value="ATP-BINDING CASSETTE SUB-FAMILY B"/>
    <property type="match status" value="1"/>
</dbReference>
<evidence type="ECO:0000313" key="7">
    <source>
        <dbReference type="EMBL" id="KAG9254831.1"/>
    </source>
</evidence>
<dbReference type="InterPro" id="IPR036640">
    <property type="entry name" value="ABC1_TM_sf"/>
</dbReference>
<feature type="transmembrane region" description="Helical" evidence="5">
    <location>
        <begin position="98"/>
        <end position="118"/>
    </location>
</feature>
<evidence type="ECO:0000259" key="6">
    <source>
        <dbReference type="PROSITE" id="PS50929"/>
    </source>
</evidence>
<dbReference type="EMBL" id="MU251253">
    <property type="protein sequence ID" value="KAG9254831.1"/>
    <property type="molecule type" value="Genomic_DNA"/>
</dbReference>
<reference evidence="7" key="1">
    <citation type="journal article" date="2021" name="IMA Fungus">
        <title>Genomic characterization of three marine fungi, including Emericellopsis atlantica sp. nov. with signatures of a generalist lifestyle and marine biomass degradation.</title>
        <authorList>
            <person name="Hagestad O.C."/>
            <person name="Hou L."/>
            <person name="Andersen J.H."/>
            <person name="Hansen E.H."/>
            <person name="Altermark B."/>
            <person name="Li C."/>
            <person name="Kuhnert E."/>
            <person name="Cox R.J."/>
            <person name="Crous P.W."/>
            <person name="Spatafora J.W."/>
            <person name="Lail K."/>
            <person name="Amirebrahimi M."/>
            <person name="Lipzen A."/>
            <person name="Pangilinan J."/>
            <person name="Andreopoulos W."/>
            <person name="Hayes R.D."/>
            <person name="Ng V."/>
            <person name="Grigoriev I.V."/>
            <person name="Jackson S.A."/>
            <person name="Sutton T.D.S."/>
            <person name="Dobson A.D.W."/>
            <person name="Rama T."/>
        </authorList>
    </citation>
    <scope>NUCLEOTIDE SEQUENCE</scope>
    <source>
        <strain evidence="7">TS7</strain>
    </source>
</reference>
<dbReference type="GO" id="GO:0005524">
    <property type="term" value="F:ATP binding"/>
    <property type="evidence" value="ECO:0007669"/>
    <property type="project" value="InterPro"/>
</dbReference>
<feature type="transmembrane region" description="Helical" evidence="5">
    <location>
        <begin position="124"/>
        <end position="143"/>
    </location>
</feature>
<dbReference type="InterPro" id="IPR011527">
    <property type="entry name" value="ABC1_TM_dom"/>
</dbReference>
<evidence type="ECO:0000256" key="3">
    <source>
        <dbReference type="ARBA" id="ARBA00022989"/>
    </source>
</evidence>
<feature type="transmembrane region" description="Helical" evidence="5">
    <location>
        <begin position="155"/>
        <end position="176"/>
    </location>
</feature>
<dbReference type="AlphaFoldDB" id="A0A9P7ZMU0"/>
<evidence type="ECO:0000256" key="1">
    <source>
        <dbReference type="ARBA" id="ARBA00004141"/>
    </source>
</evidence>
<keyword evidence="3 5" id="KW-1133">Transmembrane helix</keyword>
<keyword evidence="4 5" id="KW-0472">Membrane</keyword>
<organism evidence="7 8">
    <name type="scientific">Emericellopsis atlantica</name>
    <dbReference type="NCBI Taxonomy" id="2614577"/>
    <lineage>
        <taxon>Eukaryota</taxon>
        <taxon>Fungi</taxon>
        <taxon>Dikarya</taxon>
        <taxon>Ascomycota</taxon>
        <taxon>Pezizomycotina</taxon>
        <taxon>Sordariomycetes</taxon>
        <taxon>Hypocreomycetidae</taxon>
        <taxon>Hypocreales</taxon>
        <taxon>Bionectriaceae</taxon>
        <taxon>Emericellopsis</taxon>
    </lineage>
</organism>
<dbReference type="Pfam" id="PF00664">
    <property type="entry name" value="ABC_membrane"/>
    <property type="match status" value="1"/>
</dbReference>
<dbReference type="OrthoDB" id="6500128at2759"/>
<dbReference type="PANTHER" id="PTHR24221:SF620">
    <property type="entry name" value="ABC TRANSMEMBRANE TYPE-1 DOMAIN-CONTAINING PROTEIN"/>
    <property type="match status" value="1"/>
</dbReference>
<dbReference type="RefSeq" id="XP_046118755.1">
    <property type="nucleotide sequence ID" value="XM_046267010.1"/>
</dbReference>
<keyword evidence="2 5" id="KW-0812">Transmembrane</keyword>
<keyword evidence="8" id="KW-1185">Reference proteome</keyword>
<dbReference type="Proteomes" id="UP000887229">
    <property type="component" value="Unassembled WGS sequence"/>
</dbReference>
<feature type="domain" description="ABC transmembrane type-1" evidence="6">
    <location>
        <begin position="33"/>
        <end position="246"/>
    </location>
</feature>
<feature type="transmembrane region" description="Helical" evidence="5">
    <location>
        <begin position="263"/>
        <end position="282"/>
    </location>
</feature>
<gene>
    <name evidence="7" type="ORF">F5Z01DRAFT_750149</name>
</gene>
<dbReference type="SUPFAM" id="SSF90123">
    <property type="entry name" value="ABC transporter transmembrane region"/>
    <property type="match status" value="1"/>
</dbReference>
<sequence length="319" mass="35173">MNLVLGRFVTTFNDFAIGAMAPDDYMKEVSRYAFFLVYIHTVLLSLVVIRATSALRMDFLQSFLRQDMTYFDSNYGGSPSIKVTANGNLVTNGISERLSILVQSCSTFVAAFVVAFAVQWKLTLITLGVVPTIVIVTGVCMTIEVKSENVLMSIWSQASLLAEGVFSSITTVHAFWLQPTMARRYEGYLAELECVGKKKSLSYGVLFATQFFCVYAGYGLAFWQGVRMFARGEISDPGQVVTYCMLPHLLPLVLNRFPKLTLLPLRVILAIVLVATSLTQIAPQVITITKAATAADELFRIIDTSSAIDRVDSSDDVSK</sequence>
<dbReference type="InterPro" id="IPR039421">
    <property type="entry name" value="Type_1_exporter"/>
</dbReference>
<evidence type="ECO:0000313" key="8">
    <source>
        <dbReference type="Proteomes" id="UP000887229"/>
    </source>
</evidence>
<evidence type="ECO:0000256" key="2">
    <source>
        <dbReference type="ARBA" id="ARBA00022692"/>
    </source>
</evidence>
<dbReference type="GO" id="GO:0016020">
    <property type="term" value="C:membrane"/>
    <property type="evidence" value="ECO:0007669"/>
    <property type="project" value="UniProtKB-SubCell"/>
</dbReference>
<proteinExistence type="predicted"/>
<protein>
    <submittedName>
        <fullName evidence="7">ABC transporter transmembrane region-domain-containing protein</fullName>
    </submittedName>
</protein>
<dbReference type="GeneID" id="70297913"/>
<feature type="transmembrane region" description="Helical" evidence="5">
    <location>
        <begin position="32"/>
        <end position="49"/>
    </location>
</feature>
<dbReference type="PROSITE" id="PS50929">
    <property type="entry name" value="ABC_TM1F"/>
    <property type="match status" value="1"/>
</dbReference>
<evidence type="ECO:0000256" key="5">
    <source>
        <dbReference type="SAM" id="Phobius"/>
    </source>
</evidence>
<dbReference type="Gene3D" id="1.20.1560.10">
    <property type="entry name" value="ABC transporter type 1, transmembrane domain"/>
    <property type="match status" value="1"/>
</dbReference>
<name>A0A9P7ZMU0_9HYPO</name>
<evidence type="ECO:0000256" key="4">
    <source>
        <dbReference type="ARBA" id="ARBA00023136"/>
    </source>
</evidence>